<name>A0ABS8F6X9_9FIRM</name>
<feature type="transmembrane region" description="Helical" evidence="1">
    <location>
        <begin position="66"/>
        <end position="92"/>
    </location>
</feature>
<feature type="transmembrane region" description="Helical" evidence="1">
    <location>
        <begin position="37"/>
        <end position="54"/>
    </location>
</feature>
<evidence type="ECO:0000256" key="1">
    <source>
        <dbReference type="SAM" id="Phobius"/>
    </source>
</evidence>
<gene>
    <name evidence="2" type="ORF">LKD23_01985</name>
</gene>
<evidence type="ECO:0000313" key="3">
    <source>
        <dbReference type="Proteomes" id="UP001430637"/>
    </source>
</evidence>
<keyword evidence="1" id="KW-0812">Transmembrane</keyword>
<protein>
    <submittedName>
        <fullName evidence="2">Conjugal transfer protein TraD</fullName>
    </submittedName>
</protein>
<dbReference type="Proteomes" id="UP001430637">
    <property type="component" value="Unassembled WGS sequence"/>
</dbReference>
<keyword evidence="3" id="KW-1185">Reference proteome</keyword>
<evidence type="ECO:0000313" key="2">
    <source>
        <dbReference type="EMBL" id="MCC2198538.1"/>
    </source>
</evidence>
<dbReference type="EMBL" id="JAJEQL010000003">
    <property type="protein sequence ID" value="MCC2198538.1"/>
    <property type="molecule type" value="Genomic_DNA"/>
</dbReference>
<sequence>MKLRFTRKTWYFLLLASAAASMLNGFAVLSGNSFGLIEQIAFAMAGISALFLAAEKGSAGWEKRNFTGVFVLLMVSYMINGWAGYLCSALAWPLLLSTEYKRGMAVQRQLQLVGAAEALHLLFLLMAKYGGMAALGFWTNLLWVLLACARGWAALSLYKMQEDA</sequence>
<accession>A0ABS8F6X9</accession>
<comment type="caution">
    <text evidence="2">The sequence shown here is derived from an EMBL/GenBank/DDBJ whole genome shotgun (WGS) entry which is preliminary data.</text>
</comment>
<proteinExistence type="predicted"/>
<feature type="transmembrane region" description="Helical" evidence="1">
    <location>
        <begin position="137"/>
        <end position="158"/>
    </location>
</feature>
<dbReference type="RefSeq" id="WP_227620121.1">
    <property type="nucleotide sequence ID" value="NZ_JAJEQL010000003.1"/>
</dbReference>
<keyword evidence="1" id="KW-0472">Membrane</keyword>
<organism evidence="2 3">
    <name type="scientific">Faecalibacterium butyricigenerans</name>
    <dbReference type="NCBI Taxonomy" id="1851427"/>
    <lineage>
        <taxon>Bacteria</taxon>
        <taxon>Bacillati</taxon>
        <taxon>Bacillota</taxon>
        <taxon>Clostridia</taxon>
        <taxon>Eubacteriales</taxon>
        <taxon>Oscillospiraceae</taxon>
        <taxon>Faecalibacterium</taxon>
    </lineage>
</organism>
<keyword evidence="1" id="KW-1133">Transmembrane helix</keyword>
<reference evidence="2" key="1">
    <citation type="submission" date="2021-10" db="EMBL/GenBank/DDBJ databases">
        <title>Anaerobic single-cell dispensing facilitates the cultivation of human gut bacteria.</title>
        <authorList>
            <person name="Afrizal A."/>
        </authorList>
    </citation>
    <scope>NUCLEOTIDE SEQUENCE</scope>
    <source>
        <strain evidence="2">CLA-AA-H233</strain>
    </source>
</reference>